<dbReference type="SUPFAM" id="SSF56024">
    <property type="entry name" value="Phospholipase D/nuclease"/>
    <property type="match status" value="1"/>
</dbReference>
<dbReference type="AlphaFoldDB" id="A0A7J7JI89"/>
<name>A0A7J7JI89_BUGNE</name>
<dbReference type="PANTHER" id="PTHR10185">
    <property type="entry name" value="PHOSPHOLIPASE D - RELATED"/>
    <property type="match status" value="1"/>
</dbReference>
<proteinExistence type="predicted"/>
<sequence length="145" mass="16662">MRQIAFERNIQVRLLASYWNHTDPVMMNYLQSLKMFSSNIDVKVFVVPTYGDQAEIPFSRVNHNKYMVTDRVAYIGTSNWSGDYFLNTAGVGMIFNQSDSSSQTDIRHQLNDVFMRDWKSEYSNDVNGLYSAVNGLQPEVSTQPV</sequence>
<dbReference type="InterPro" id="IPR025202">
    <property type="entry name" value="PLD-like_dom"/>
</dbReference>
<organism evidence="2 3">
    <name type="scientific">Bugula neritina</name>
    <name type="common">Brown bryozoan</name>
    <name type="synonym">Sertularia neritina</name>
    <dbReference type="NCBI Taxonomy" id="10212"/>
    <lineage>
        <taxon>Eukaryota</taxon>
        <taxon>Metazoa</taxon>
        <taxon>Spiralia</taxon>
        <taxon>Lophotrochozoa</taxon>
        <taxon>Bryozoa</taxon>
        <taxon>Gymnolaemata</taxon>
        <taxon>Cheilostomatida</taxon>
        <taxon>Flustrina</taxon>
        <taxon>Buguloidea</taxon>
        <taxon>Bugulidae</taxon>
        <taxon>Bugula</taxon>
    </lineage>
</organism>
<dbReference type="PROSITE" id="PS50035">
    <property type="entry name" value="PLD"/>
    <property type="match status" value="1"/>
</dbReference>
<comment type="caution">
    <text evidence="2">The sequence shown here is derived from an EMBL/GenBank/DDBJ whole genome shotgun (WGS) entry which is preliminary data.</text>
</comment>
<dbReference type="InterPro" id="IPR001736">
    <property type="entry name" value="PLipase_D/transphosphatidylase"/>
</dbReference>
<dbReference type="OrthoDB" id="1923775at2759"/>
<dbReference type="PANTHER" id="PTHR10185:SF17">
    <property type="entry name" value="GM01519P-RELATED"/>
    <property type="match status" value="1"/>
</dbReference>
<protein>
    <submittedName>
        <fullName evidence="2">PLD3</fullName>
    </submittedName>
</protein>
<reference evidence="2" key="1">
    <citation type="submission" date="2020-06" db="EMBL/GenBank/DDBJ databases">
        <title>Draft genome of Bugula neritina, a colonial animal packing powerful symbionts and potential medicines.</title>
        <authorList>
            <person name="Rayko M."/>
        </authorList>
    </citation>
    <scope>NUCLEOTIDE SEQUENCE [LARGE SCALE GENOMIC DNA]</scope>
    <source>
        <strain evidence="2">Kwan_BN1</strain>
    </source>
</reference>
<dbReference type="SMART" id="SM00155">
    <property type="entry name" value="PLDc"/>
    <property type="match status" value="1"/>
</dbReference>
<evidence type="ECO:0000313" key="3">
    <source>
        <dbReference type="Proteomes" id="UP000593567"/>
    </source>
</evidence>
<dbReference type="Gene3D" id="3.30.870.10">
    <property type="entry name" value="Endonuclease Chain A"/>
    <property type="match status" value="1"/>
</dbReference>
<dbReference type="EMBL" id="VXIV02002365">
    <property type="protein sequence ID" value="KAF6026042.1"/>
    <property type="molecule type" value="Genomic_DNA"/>
</dbReference>
<dbReference type="Proteomes" id="UP000593567">
    <property type="component" value="Unassembled WGS sequence"/>
</dbReference>
<evidence type="ECO:0000259" key="1">
    <source>
        <dbReference type="PROSITE" id="PS50035"/>
    </source>
</evidence>
<feature type="domain" description="PLD phosphodiesterase" evidence="1">
    <location>
        <begin position="58"/>
        <end position="84"/>
    </location>
</feature>
<accession>A0A7J7JI89</accession>
<dbReference type="Pfam" id="PF13091">
    <property type="entry name" value="PLDc_2"/>
    <property type="match status" value="1"/>
</dbReference>
<keyword evidence="3" id="KW-1185">Reference proteome</keyword>
<dbReference type="InterPro" id="IPR050874">
    <property type="entry name" value="Diverse_PLD-related"/>
</dbReference>
<evidence type="ECO:0000313" key="2">
    <source>
        <dbReference type="EMBL" id="KAF6026042.1"/>
    </source>
</evidence>
<dbReference type="GO" id="GO:0003824">
    <property type="term" value="F:catalytic activity"/>
    <property type="evidence" value="ECO:0007669"/>
    <property type="project" value="InterPro"/>
</dbReference>
<gene>
    <name evidence="2" type="ORF">EB796_015651</name>
</gene>